<dbReference type="SUPFAM" id="SSF52540">
    <property type="entry name" value="P-loop containing nucleoside triphosphate hydrolases"/>
    <property type="match status" value="1"/>
</dbReference>
<comment type="caution">
    <text evidence="1">The sequence shown here is derived from an EMBL/GenBank/DDBJ whole genome shotgun (WGS) entry which is preliminary data.</text>
</comment>
<dbReference type="EMBL" id="JAAAXX010000002">
    <property type="protein sequence ID" value="KAF2390256.1"/>
    <property type="molecule type" value="Genomic_DNA"/>
</dbReference>
<dbReference type="AlphaFoldDB" id="A0A6L5BNK2"/>
<dbReference type="RefSeq" id="WP_163912153.1">
    <property type="nucleotide sequence ID" value="NZ_JAAAXX010000002.1"/>
</dbReference>
<protein>
    <recommendedName>
        <fullName evidence="3">Adenylate kinase</fullName>
    </recommendedName>
</protein>
<evidence type="ECO:0000313" key="1">
    <source>
        <dbReference type="EMBL" id="KAF2390256.1"/>
    </source>
</evidence>
<dbReference type="InterPro" id="IPR052922">
    <property type="entry name" value="Cytidylate_Kinase-2"/>
</dbReference>
<proteinExistence type="predicted"/>
<dbReference type="InterPro" id="IPR027417">
    <property type="entry name" value="P-loop_NTPase"/>
</dbReference>
<evidence type="ECO:0008006" key="3">
    <source>
        <dbReference type="Google" id="ProtNLM"/>
    </source>
</evidence>
<reference evidence="1 2" key="1">
    <citation type="submission" date="2019-12" db="EMBL/GenBank/DDBJ databases">
        <title>Endophytic bacteria associated with Panax ginseng seedlings.</title>
        <authorList>
            <person name="Park J.M."/>
            <person name="Shin R."/>
            <person name="Jo S.H."/>
        </authorList>
    </citation>
    <scope>NUCLEOTIDE SEQUENCE [LARGE SCALE GENOMIC DNA]</scope>
    <source>
        <strain evidence="1 2">PgKB32</strain>
    </source>
</reference>
<organism evidence="1 2">
    <name type="scientific">Pseudomonas frederiksbergensis</name>
    <dbReference type="NCBI Taxonomy" id="104087"/>
    <lineage>
        <taxon>Bacteria</taxon>
        <taxon>Pseudomonadati</taxon>
        <taxon>Pseudomonadota</taxon>
        <taxon>Gammaproteobacteria</taxon>
        <taxon>Pseudomonadales</taxon>
        <taxon>Pseudomonadaceae</taxon>
        <taxon>Pseudomonas</taxon>
    </lineage>
</organism>
<accession>A0A6L5BNK2</accession>
<dbReference type="Gene3D" id="3.40.50.300">
    <property type="entry name" value="P-loop containing nucleotide triphosphate hydrolases"/>
    <property type="match status" value="1"/>
</dbReference>
<name>A0A6L5BNK2_9PSED</name>
<evidence type="ECO:0000313" key="2">
    <source>
        <dbReference type="Proteomes" id="UP000475265"/>
    </source>
</evidence>
<sequence>MNTTPLSLTRTLIIGNSGAGKSWLARHLAKRRHVPWIDLDRIHWISDEHSIARPRNEALEIARVAASEEHWVIEGVYGWIISELLPQATTLIWLSLGDDDCVAQIRQREAGRGANDELLIALLDWAGSYRRRDGSSGFKAHQRLFQGYSGSKLQLTSRAEITAFINALPPR</sequence>
<gene>
    <name evidence="1" type="ORF">FX983_04716</name>
</gene>
<dbReference type="Proteomes" id="UP000475265">
    <property type="component" value="Unassembled WGS sequence"/>
</dbReference>
<dbReference type="PANTHER" id="PTHR37816:SF2">
    <property type="entry name" value="DNA TOPOLOGY MODULATION PROTEIN FLAR-RELATED PROTEIN"/>
    <property type="match status" value="1"/>
</dbReference>
<dbReference type="PANTHER" id="PTHR37816">
    <property type="entry name" value="YALI0E33011P"/>
    <property type="match status" value="1"/>
</dbReference>